<keyword evidence="2" id="KW-1185">Reference proteome</keyword>
<dbReference type="EMBL" id="DF142929">
    <property type="protein sequence ID" value="GAA49085.1"/>
    <property type="molecule type" value="Genomic_DNA"/>
</dbReference>
<dbReference type="AlphaFoldDB" id="G7Y800"/>
<protein>
    <submittedName>
        <fullName evidence="1">Uncharacterized protein</fullName>
    </submittedName>
</protein>
<reference evidence="1" key="1">
    <citation type="journal article" date="2011" name="Genome Biol.">
        <title>The draft genome of the carcinogenic human liver fluke Clonorchis sinensis.</title>
        <authorList>
            <person name="Wang X."/>
            <person name="Chen W."/>
            <person name="Huang Y."/>
            <person name="Sun J."/>
            <person name="Men J."/>
            <person name="Liu H."/>
            <person name="Luo F."/>
            <person name="Guo L."/>
            <person name="Lv X."/>
            <person name="Deng C."/>
            <person name="Zhou C."/>
            <person name="Fan Y."/>
            <person name="Li X."/>
            <person name="Huang L."/>
            <person name="Hu Y."/>
            <person name="Liang C."/>
            <person name="Hu X."/>
            <person name="Xu J."/>
            <person name="Yu X."/>
        </authorList>
    </citation>
    <scope>NUCLEOTIDE SEQUENCE [LARGE SCALE GENOMIC DNA]</scope>
    <source>
        <strain evidence="1">Henan</strain>
    </source>
</reference>
<reference key="2">
    <citation type="submission" date="2011-10" db="EMBL/GenBank/DDBJ databases">
        <title>The genome and transcriptome sequence of Clonorchis sinensis provide insights into the carcinogenic liver fluke.</title>
        <authorList>
            <person name="Wang X."/>
            <person name="Huang Y."/>
            <person name="Chen W."/>
            <person name="Liu H."/>
            <person name="Guo L."/>
            <person name="Chen Y."/>
            <person name="Luo F."/>
            <person name="Zhou W."/>
            <person name="Sun J."/>
            <person name="Mao Q."/>
            <person name="Liang P."/>
            <person name="Zhou C."/>
            <person name="Tian Y."/>
            <person name="Men J."/>
            <person name="Lv X."/>
            <person name="Huang L."/>
            <person name="Zhou J."/>
            <person name="Hu Y."/>
            <person name="Li R."/>
            <person name="Zhang F."/>
            <person name="Lei H."/>
            <person name="Li X."/>
            <person name="Hu X."/>
            <person name="Liang C."/>
            <person name="Xu J."/>
            <person name="Wu Z."/>
            <person name="Yu X."/>
        </authorList>
    </citation>
    <scope>NUCLEOTIDE SEQUENCE</scope>
    <source>
        <strain>Henan</strain>
    </source>
</reference>
<sequence length="359" mass="41062">MADRSGVAHTVNPKTQIFNCWGDISLVHTNNIKECRSYRWKVLNKVEAVNVQNYRQVDSLSDLNLNVFTVVLLVSGGTGSAIGSKSPFPDGFKRSFNIVDAIQNRLTEMCFISTLLNEMDANPNTHVFTRLVENRFCHWKPKVPSRSGDMDEVNQNQLGNFHWQAKNKMDFTLKTISPSAADKTKYSVEIRGTSIIRTSVKAVHLCQYRKNNFKLVWFRNVQFTYLRRVAHTEQTKSEVSDNGILSTLCEQSVGSKSKQSATLLCRRMLQNNPTNSVLTTTFHRIKAELRETTFYSHVSSVVSTVTQVVLPYQPEMIYPQSPYSTLRLVPSYWPSMSYCKPDTVTMFQSYSCDQYQVFH</sequence>
<organism evidence="1 2">
    <name type="scientific">Clonorchis sinensis</name>
    <name type="common">Chinese liver fluke</name>
    <dbReference type="NCBI Taxonomy" id="79923"/>
    <lineage>
        <taxon>Eukaryota</taxon>
        <taxon>Metazoa</taxon>
        <taxon>Spiralia</taxon>
        <taxon>Lophotrochozoa</taxon>
        <taxon>Platyhelminthes</taxon>
        <taxon>Trematoda</taxon>
        <taxon>Digenea</taxon>
        <taxon>Opisthorchiida</taxon>
        <taxon>Opisthorchiata</taxon>
        <taxon>Opisthorchiidae</taxon>
        <taxon>Clonorchis</taxon>
    </lineage>
</organism>
<name>G7Y800_CLOSI</name>
<accession>G7Y800</accession>
<proteinExistence type="predicted"/>
<evidence type="ECO:0000313" key="2">
    <source>
        <dbReference type="Proteomes" id="UP000008909"/>
    </source>
</evidence>
<evidence type="ECO:0000313" key="1">
    <source>
        <dbReference type="EMBL" id="GAA49085.1"/>
    </source>
</evidence>
<gene>
    <name evidence="1" type="ORF">CLF_102464</name>
</gene>
<dbReference type="Proteomes" id="UP000008909">
    <property type="component" value="Unassembled WGS sequence"/>
</dbReference>